<gene>
    <name evidence="1" type="ORF">LCGC14_2163900</name>
</gene>
<organism evidence="1">
    <name type="scientific">marine sediment metagenome</name>
    <dbReference type="NCBI Taxonomy" id="412755"/>
    <lineage>
        <taxon>unclassified sequences</taxon>
        <taxon>metagenomes</taxon>
        <taxon>ecological metagenomes</taxon>
    </lineage>
</organism>
<protein>
    <recommendedName>
        <fullName evidence="2">DUF2399 domain-containing protein</fullName>
    </recommendedName>
</protein>
<comment type="caution">
    <text evidence="1">The sequence shown here is derived from an EMBL/GenBank/DDBJ whole genome shotgun (WGS) entry which is preliminary data.</text>
</comment>
<feature type="non-terminal residue" evidence="1">
    <location>
        <position position="1"/>
    </location>
</feature>
<sequence>TLQGELGLMPLICYQEKNFRAERLQLIEVCNRIIVEYDKQGFTLTLRQLYYQLVARDIIPNRQQEYDRLGQTINDARLAGIVDWAAIVDRTRNLRELSHWESPAEIIESAANSYKLDMWEGQDFRPEVWIEKDALVGVITGVCQRLDVPFFSCRGYTSQSEMWVAGMRMLRHAKGGQAPIVFHFGDHDPSGIDMTRDICARLSLFVGAEIHVKRLALNMKQVERFKPPPNPAKVTDSRYQGYVVEFGDKSWELDALEPTVLGGLIDTAVSALRDNGKWNKQVRKQKQARALLAKAAGDWDRIAEEL</sequence>
<evidence type="ECO:0008006" key="2">
    <source>
        <dbReference type="Google" id="ProtNLM"/>
    </source>
</evidence>
<name>A0A0F9G4P5_9ZZZZ</name>
<reference evidence="1" key="1">
    <citation type="journal article" date="2015" name="Nature">
        <title>Complex archaea that bridge the gap between prokaryotes and eukaryotes.</title>
        <authorList>
            <person name="Spang A."/>
            <person name="Saw J.H."/>
            <person name="Jorgensen S.L."/>
            <person name="Zaremba-Niedzwiedzka K."/>
            <person name="Martijn J."/>
            <person name="Lind A.E."/>
            <person name="van Eijk R."/>
            <person name="Schleper C."/>
            <person name="Guy L."/>
            <person name="Ettema T.J."/>
        </authorList>
    </citation>
    <scope>NUCLEOTIDE SEQUENCE</scope>
</reference>
<dbReference type="AlphaFoldDB" id="A0A0F9G4P5"/>
<evidence type="ECO:0000313" key="1">
    <source>
        <dbReference type="EMBL" id="KKL64550.1"/>
    </source>
</evidence>
<proteinExistence type="predicted"/>
<accession>A0A0F9G4P5</accession>
<dbReference type="EMBL" id="LAZR01027810">
    <property type="protein sequence ID" value="KKL64550.1"/>
    <property type="molecule type" value="Genomic_DNA"/>
</dbReference>